<protein>
    <submittedName>
        <fullName evidence="1">Uncharacterized protein</fullName>
    </submittedName>
</protein>
<dbReference type="EMBL" id="UINC01001792">
    <property type="protein sequence ID" value="SUZ88875.1"/>
    <property type="molecule type" value="Genomic_DNA"/>
</dbReference>
<sequence length="41" mass="4902">MTLAGRHACTSKTTFKGTNIQEDIQQYGFMNIKVYKYRYFF</sequence>
<accession>A0A381RAT9</accession>
<organism evidence="1">
    <name type="scientific">marine metagenome</name>
    <dbReference type="NCBI Taxonomy" id="408172"/>
    <lineage>
        <taxon>unclassified sequences</taxon>
        <taxon>metagenomes</taxon>
        <taxon>ecological metagenomes</taxon>
    </lineage>
</organism>
<gene>
    <name evidence="1" type="ORF">METZ01_LOCUS41729</name>
</gene>
<reference evidence="1" key="1">
    <citation type="submission" date="2018-05" db="EMBL/GenBank/DDBJ databases">
        <authorList>
            <person name="Lanie J.A."/>
            <person name="Ng W.-L."/>
            <person name="Kazmierczak K.M."/>
            <person name="Andrzejewski T.M."/>
            <person name="Davidsen T.M."/>
            <person name="Wayne K.J."/>
            <person name="Tettelin H."/>
            <person name="Glass J.I."/>
            <person name="Rusch D."/>
            <person name="Podicherti R."/>
            <person name="Tsui H.-C.T."/>
            <person name="Winkler M.E."/>
        </authorList>
    </citation>
    <scope>NUCLEOTIDE SEQUENCE</scope>
</reference>
<evidence type="ECO:0000313" key="1">
    <source>
        <dbReference type="EMBL" id="SUZ88875.1"/>
    </source>
</evidence>
<proteinExistence type="predicted"/>
<dbReference type="AlphaFoldDB" id="A0A381RAT9"/>
<name>A0A381RAT9_9ZZZZ</name>